<dbReference type="AlphaFoldDB" id="A0A4S4FVF2"/>
<dbReference type="Pfam" id="PF00176">
    <property type="entry name" value="SNF2-rel_dom"/>
    <property type="match status" value="1"/>
</dbReference>
<feature type="domain" description="Helicase ATP-binding" evidence="2">
    <location>
        <begin position="159"/>
        <end position="317"/>
    </location>
</feature>
<dbReference type="Proteomes" id="UP000307380">
    <property type="component" value="Unassembled WGS sequence"/>
</dbReference>
<gene>
    <name evidence="4" type="ORF">E6C70_08650</name>
</gene>
<dbReference type="SUPFAM" id="SSF52540">
    <property type="entry name" value="P-loop containing nucleoside triphosphate hydrolases"/>
    <property type="match status" value="2"/>
</dbReference>
<dbReference type="GO" id="GO:0004386">
    <property type="term" value="F:helicase activity"/>
    <property type="evidence" value="ECO:0007669"/>
    <property type="project" value="UniProtKB-KW"/>
</dbReference>
<evidence type="ECO:0000259" key="3">
    <source>
        <dbReference type="PROSITE" id="PS51194"/>
    </source>
</evidence>
<name>A0A4S4FVF2_9MICO</name>
<keyword evidence="4" id="KW-0347">Helicase</keyword>
<evidence type="ECO:0000313" key="4">
    <source>
        <dbReference type="EMBL" id="THG34341.1"/>
    </source>
</evidence>
<sequence length="591" mass="64552">MFDAQFEGLRRIGEITVSRPSDQLEIDFEPGLLVLDLALTMTDGELCLGLASADSHSAPIVEWPTVDHVVIEATWWAIDEPTLREVRAALEGESIQLGVPLAMNQLLWLVWHDYVDVDASVLSQISGNSNVSSRTREFDAGLLSATLYPYQVSGATYLTSIVEQGLGALLADEMGLGKTMQALYVVSQLARASKSTALIVVPASTLANWEREFAKFARDLTVTSHVGSRRTGDHRALSRFNVVLTTYETATRDQTMLQMIDWSVVILDEAQSIKNRDSRRSAAVKQLRTQAAIAITGTPIENSLTDLWSIFEFLAPDHLGSLTEFQSRFPDNEMAAEQLSRRVAPLVIRRSVASVATDLPERVDIVTPIYVDAQIARSYEDARTTGHTAPLALLTKLRQICAGSAGADDDLLVASPKFARLREILEGLGSDGSKALIFSSFIDSIDALAHSVRELFPNMFVATVDGRSSPAERQAIIDDFSAHVGASVLVLNPRAAGVGLNIQAANYVIHFTPEWNPAIVAQASARSHRRGQHKPVFVYYLYYVDTVEDVMMSRLDIKRRLQTAGLSSASDEPGQSDLIAALAISPSGSFH</sequence>
<dbReference type="SMART" id="SM00487">
    <property type="entry name" value="DEXDc"/>
    <property type="match status" value="1"/>
</dbReference>
<dbReference type="SMART" id="SM00490">
    <property type="entry name" value="HELICc"/>
    <property type="match status" value="1"/>
</dbReference>
<keyword evidence="4" id="KW-0067">ATP-binding</keyword>
<keyword evidence="1" id="KW-0378">Hydrolase</keyword>
<protein>
    <submittedName>
        <fullName evidence="4">DEAD/DEAH box helicase</fullName>
    </submittedName>
</protein>
<comment type="caution">
    <text evidence="4">The sequence shown here is derived from an EMBL/GenBank/DDBJ whole genome shotgun (WGS) entry which is preliminary data.</text>
</comment>
<reference evidence="4 5" key="1">
    <citation type="submission" date="2019-04" db="EMBL/GenBank/DDBJ databases">
        <authorList>
            <person name="Jiang L."/>
        </authorList>
    </citation>
    <scope>NUCLEOTIDE SEQUENCE [LARGE SCALE GENOMIC DNA]</scope>
    <source>
        <strain evidence="4 5">YIM 131861</strain>
    </source>
</reference>
<dbReference type="PANTHER" id="PTHR10799">
    <property type="entry name" value="SNF2/RAD54 HELICASE FAMILY"/>
    <property type="match status" value="1"/>
</dbReference>
<evidence type="ECO:0000259" key="2">
    <source>
        <dbReference type="PROSITE" id="PS51192"/>
    </source>
</evidence>
<dbReference type="InterPro" id="IPR027417">
    <property type="entry name" value="P-loop_NTPase"/>
</dbReference>
<keyword evidence="4" id="KW-0547">Nucleotide-binding</keyword>
<dbReference type="OrthoDB" id="9760715at2"/>
<dbReference type="PROSITE" id="PS51192">
    <property type="entry name" value="HELICASE_ATP_BIND_1"/>
    <property type="match status" value="1"/>
</dbReference>
<dbReference type="Gene3D" id="3.40.50.10810">
    <property type="entry name" value="Tandem AAA-ATPase domain"/>
    <property type="match status" value="1"/>
</dbReference>
<dbReference type="CDD" id="cd18793">
    <property type="entry name" value="SF2_C_SNF"/>
    <property type="match status" value="1"/>
</dbReference>
<dbReference type="InterPro" id="IPR000330">
    <property type="entry name" value="SNF2_N"/>
</dbReference>
<dbReference type="GO" id="GO:0016787">
    <property type="term" value="F:hydrolase activity"/>
    <property type="evidence" value="ECO:0007669"/>
    <property type="project" value="UniProtKB-KW"/>
</dbReference>
<proteinExistence type="predicted"/>
<dbReference type="InterPro" id="IPR049730">
    <property type="entry name" value="SNF2/RAD54-like_C"/>
</dbReference>
<dbReference type="PROSITE" id="PS51194">
    <property type="entry name" value="HELICASE_CTER"/>
    <property type="match status" value="1"/>
</dbReference>
<dbReference type="Pfam" id="PF00271">
    <property type="entry name" value="Helicase_C"/>
    <property type="match status" value="1"/>
</dbReference>
<evidence type="ECO:0000256" key="1">
    <source>
        <dbReference type="ARBA" id="ARBA00022801"/>
    </source>
</evidence>
<dbReference type="InterPro" id="IPR014001">
    <property type="entry name" value="Helicase_ATP-bd"/>
</dbReference>
<dbReference type="InterPro" id="IPR038718">
    <property type="entry name" value="SNF2-like_sf"/>
</dbReference>
<dbReference type="GO" id="GO:0005524">
    <property type="term" value="F:ATP binding"/>
    <property type="evidence" value="ECO:0007669"/>
    <property type="project" value="InterPro"/>
</dbReference>
<organism evidence="4 5">
    <name type="scientific">Orlajensenia flava</name>
    <dbReference type="NCBI Taxonomy" id="2565934"/>
    <lineage>
        <taxon>Bacteria</taxon>
        <taxon>Bacillati</taxon>
        <taxon>Actinomycetota</taxon>
        <taxon>Actinomycetes</taxon>
        <taxon>Micrococcales</taxon>
        <taxon>Microbacteriaceae</taxon>
        <taxon>Orlajensenia</taxon>
    </lineage>
</organism>
<feature type="domain" description="Helicase C-terminal" evidence="3">
    <location>
        <begin position="420"/>
        <end position="579"/>
    </location>
</feature>
<accession>A0A4S4FVF2</accession>
<dbReference type="InterPro" id="IPR001650">
    <property type="entry name" value="Helicase_C-like"/>
</dbReference>
<dbReference type="RefSeq" id="WP_136424139.1">
    <property type="nucleotide sequence ID" value="NZ_SSSN01000005.1"/>
</dbReference>
<keyword evidence="5" id="KW-1185">Reference proteome</keyword>
<evidence type="ECO:0000313" key="5">
    <source>
        <dbReference type="Proteomes" id="UP000307380"/>
    </source>
</evidence>
<dbReference type="EMBL" id="SSSN01000005">
    <property type="protein sequence ID" value="THG34341.1"/>
    <property type="molecule type" value="Genomic_DNA"/>
</dbReference>
<dbReference type="Gene3D" id="3.40.50.300">
    <property type="entry name" value="P-loop containing nucleotide triphosphate hydrolases"/>
    <property type="match status" value="1"/>
</dbReference>